<reference evidence="3" key="2">
    <citation type="submission" date="2017-06" db="EMBL/GenBank/DDBJ databases">
        <title>WGS assembly of Brachypodium distachyon.</title>
        <authorList>
            <consortium name="The International Brachypodium Initiative"/>
            <person name="Lucas S."/>
            <person name="Harmon-Smith M."/>
            <person name="Lail K."/>
            <person name="Tice H."/>
            <person name="Grimwood J."/>
            <person name="Bruce D."/>
            <person name="Barry K."/>
            <person name="Shu S."/>
            <person name="Lindquist E."/>
            <person name="Wang M."/>
            <person name="Pitluck S."/>
            <person name="Vogel J.P."/>
            <person name="Garvin D.F."/>
            <person name="Mockler T.C."/>
            <person name="Schmutz J."/>
            <person name="Rokhsar D."/>
            <person name="Bevan M.W."/>
        </authorList>
    </citation>
    <scope>NUCLEOTIDE SEQUENCE</scope>
    <source>
        <strain evidence="3">Bd21</strain>
    </source>
</reference>
<dbReference type="PANTHER" id="PTHR33065:SF19">
    <property type="entry name" value="OS11G0130700 PROTEIN"/>
    <property type="match status" value="1"/>
</dbReference>
<sequence>MHRLSSLSRPLLFLSFMAPAPPPPALARRVFPLLAAPSPPVHRVSRFPHASRNMASVGEAKGYEYESGKQDMRLLTSSSNNRPVITEGMNDIETIGIPKALVAHCGKTTLEVRDIIDGKHYVGEKNGAFCEEDGRITTNDHKGVIMVSDDEDMPSYPIEDVFPLHFVPNSRHRTGSIYKSKNIWTEKYRIMDHNETWLEARDCCIRDGTCIKHVPTCMLQICSLKLAKSPVDCGSIQLYGYIAVRDDLNPLRNYVVNISRDDPIVIEKGSLINMSGPKRGIGLCAYTLIEYDMKIKTGERERDDPQLIDGLSAIEFMEMWKCRTLTERIHGDCGAVDITLLFLENAVEATVEVLISEVQSSFNLRLGCFISKFNEEIQLFDGAIDGSPVLKRSVVAAVMHSWMHLKLKAGTESSSSAEHCCSFKVNNHGLATHEIKSDFALILVKVTWSTLPWGR</sequence>
<feature type="chain" id="PRO_5044545979" description="DUF6598 domain-containing protein" evidence="1">
    <location>
        <begin position="28"/>
        <end position="455"/>
    </location>
</feature>
<evidence type="ECO:0000256" key="1">
    <source>
        <dbReference type="SAM" id="SignalP"/>
    </source>
</evidence>
<dbReference type="Gramene" id="KQJ93995">
    <property type="protein sequence ID" value="KQJ93995"/>
    <property type="gene ID" value="BRADI_3g07933v3"/>
</dbReference>
<dbReference type="GeneID" id="100841236"/>
<dbReference type="EMBL" id="CM000882">
    <property type="protein sequence ID" value="KQJ93995.1"/>
    <property type="molecule type" value="Genomic_DNA"/>
</dbReference>
<evidence type="ECO:0000313" key="3">
    <source>
        <dbReference type="EMBL" id="KQJ93995.1"/>
    </source>
</evidence>
<dbReference type="Pfam" id="PF20241">
    <property type="entry name" value="DUF6598"/>
    <property type="match status" value="1"/>
</dbReference>
<evidence type="ECO:0000259" key="2">
    <source>
        <dbReference type="Pfam" id="PF20241"/>
    </source>
</evidence>
<dbReference type="ExpressionAtlas" id="A0A0Q3I0Q3">
    <property type="expression patterns" value="baseline and differential"/>
</dbReference>
<accession>A0A0Q3I0Q3</accession>
<feature type="domain" description="DUF6598" evidence="2">
    <location>
        <begin position="218"/>
        <end position="446"/>
    </location>
</feature>
<dbReference type="OrthoDB" id="589973at2759"/>
<dbReference type="KEGG" id="bdi:100841236"/>
<dbReference type="EnsemblPlants" id="KQJ93995">
    <property type="protein sequence ID" value="KQJ93995"/>
    <property type="gene ID" value="BRADI_3g07933v3"/>
</dbReference>
<proteinExistence type="predicted"/>
<organism evidence="3">
    <name type="scientific">Brachypodium distachyon</name>
    <name type="common">Purple false brome</name>
    <name type="synonym">Trachynia distachya</name>
    <dbReference type="NCBI Taxonomy" id="15368"/>
    <lineage>
        <taxon>Eukaryota</taxon>
        <taxon>Viridiplantae</taxon>
        <taxon>Streptophyta</taxon>
        <taxon>Embryophyta</taxon>
        <taxon>Tracheophyta</taxon>
        <taxon>Spermatophyta</taxon>
        <taxon>Magnoliopsida</taxon>
        <taxon>Liliopsida</taxon>
        <taxon>Poales</taxon>
        <taxon>Poaceae</taxon>
        <taxon>BOP clade</taxon>
        <taxon>Pooideae</taxon>
        <taxon>Stipodae</taxon>
        <taxon>Brachypodieae</taxon>
        <taxon>Brachypodium</taxon>
    </lineage>
</organism>
<dbReference type="AlphaFoldDB" id="A0A0Q3I0Q3"/>
<evidence type="ECO:0000313" key="4">
    <source>
        <dbReference type="EnsemblPlants" id="KQJ93995"/>
    </source>
</evidence>
<dbReference type="InterPro" id="IPR046533">
    <property type="entry name" value="DUF6598"/>
</dbReference>
<keyword evidence="1" id="KW-0732">Signal</keyword>
<dbReference type="Proteomes" id="UP000008810">
    <property type="component" value="Chromosome 3"/>
</dbReference>
<dbReference type="RefSeq" id="XP_003571609.1">
    <property type="nucleotide sequence ID" value="XM_003571561.4"/>
</dbReference>
<reference evidence="3 4" key="1">
    <citation type="journal article" date="2010" name="Nature">
        <title>Genome sequencing and analysis of the model grass Brachypodium distachyon.</title>
        <authorList>
            <consortium name="International Brachypodium Initiative"/>
        </authorList>
    </citation>
    <scope>NUCLEOTIDE SEQUENCE [LARGE SCALE GENOMIC DNA]</scope>
    <source>
        <strain evidence="3">Bd21</strain>
        <strain evidence="4">cv. Bd21</strain>
    </source>
</reference>
<protein>
    <recommendedName>
        <fullName evidence="2">DUF6598 domain-containing protein</fullName>
    </recommendedName>
</protein>
<dbReference type="STRING" id="15368.A0A0Q3I0Q3"/>
<evidence type="ECO:0000313" key="5">
    <source>
        <dbReference type="Proteomes" id="UP000008810"/>
    </source>
</evidence>
<gene>
    <name evidence="4" type="primary">LOC100841236</name>
    <name evidence="3" type="ORF">BRADI_3g07933v3</name>
</gene>
<reference evidence="4" key="3">
    <citation type="submission" date="2018-08" db="UniProtKB">
        <authorList>
            <consortium name="EnsemblPlants"/>
        </authorList>
    </citation>
    <scope>IDENTIFICATION</scope>
    <source>
        <strain evidence="4">cv. Bd21</strain>
    </source>
</reference>
<name>A0A0Q3I0Q3_BRADI</name>
<feature type="signal peptide" evidence="1">
    <location>
        <begin position="1"/>
        <end position="27"/>
    </location>
</feature>
<dbReference type="PANTHER" id="PTHR33065">
    <property type="entry name" value="OS07G0486400 PROTEIN"/>
    <property type="match status" value="1"/>
</dbReference>
<keyword evidence="5" id="KW-1185">Reference proteome</keyword>